<dbReference type="PROSITE" id="PS00435">
    <property type="entry name" value="PEROXIDASE_1"/>
    <property type="match status" value="7"/>
</dbReference>
<feature type="domain" description="Plant heme peroxidase family profile" evidence="9">
    <location>
        <begin position="768"/>
        <end position="1039"/>
    </location>
</feature>
<feature type="compositionally biased region" description="Low complexity" evidence="7">
    <location>
        <begin position="1044"/>
        <end position="1078"/>
    </location>
</feature>
<feature type="compositionally biased region" description="Low complexity" evidence="7">
    <location>
        <begin position="1431"/>
        <end position="1465"/>
    </location>
</feature>
<feature type="compositionally biased region" description="Pro residues" evidence="7">
    <location>
        <begin position="2552"/>
        <end position="2581"/>
    </location>
</feature>
<evidence type="ECO:0000313" key="10">
    <source>
        <dbReference type="EMBL" id="KAK1747434.1"/>
    </source>
</evidence>
<feature type="compositionally biased region" description="Pro residues" evidence="7">
    <location>
        <begin position="2590"/>
        <end position="2620"/>
    </location>
</feature>
<dbReference type="Gene3D" id="1.10.520.10">
    <property type="match status" value="7"/>
</dbReference>
<sequence>MKHKIQALAWLLLSSSAAACPFASSFESSGGNLPPNDAVHRQGLRRRLNGIDSTKQPNQRELQVVGECVTESTYDAISLDIEAASAAQPNNVARSHFLGGILRLAAHDFMDFDRNNAVSPMGADGCIDWDHPANSGLETIWCDDGSCPLTEIYQEKYSFMSRADYWVAASNAVIKLRSPNNELDLKSTFKWGRVDADECPDAALRLPGDTDCGEVQDVFLNRLGLTWTDAVALLGAHTVGRGSSDFSGHDGIWVDTNQEATIFDKRYYEEVLRRAWTTFPCCTRTDLTRNDGSNQCDTNNSVLRGTECGRTTNEEAATAMVQFAGQQDDNPSRFNNDNGPFFTAFSAAWEAATTNGWDNLQELALSCGTVSPTPAPSTQLPTTSSSPTTSLSPTGLQVEGECVEESTYDAISLDIEAASAAQPNNVARSHFLGGILRLAAHDFMDFDRNNAVLPMGADGCIDWDHPANSGLETIWCDDGSCPLTEIYQEKYSFMSRADYWVAASNAVIKLRSPNNELDLKSTFKWGRVDADECPDAALRLPGDTDCGEVQDVFLNRLGLTWTDAVALLGAHTVGRGSSDFSGHDGIWVDTNQEATIFDKRYYEEVLRRAWTTFPCCTRTDLTRNDGSNQCDTNNSVLRGTECGRTTNEEAATAMVQFAGQQDDNPSRFNNDNGPFFTAFSAAWEAATTNGWDNLQELALSCGTVSPTPAPSTQLPTTSSSPTTSLSPTGLQVEGECVEESTYDAISLDIEAASAAQPNNVARSHFLGGILRLAAHDFMDFDRNNAVLPMGADGCIDWDHPANSGLETIWCDDGSCPLTEIYQEKYSFMSRADYWVAASNAVIKLRSPNNELDLKSTFKWGRVDADECPDAALRLPGDTDCGEVQDVFLNRLGLTWTDAVALLGAHTVGRGSSDFSGHDGIWVDTNQEATIFDKRYYEEVLRRAWTTFPCCTRTDLTRNDGSNQCDTNNSVLRGTECGRTTNEEAATAMVQFAGQQDDNPSRFNNDNGPFFTAFSAAWEAATTNGWDNLQELALSCGTVSPTPAPSTQLPTTSSSPTTSLSPTARPTTSSSPTTSLSPTGLQVEGECVEESTYDAISLDIEAASAAQPNNVARSHFLGGILRLAAHDFMDFDRNNAVSPMGADGCIDWDHPANSGLETIWCDDGSCPLTEIYQEKYSFMSRADYWVAASNAVIKLRSPNNELDLKSTFKWGRVDADECPDAALRLPGDTDCGEVQDVFLNRLGLTWTDAVALLGAHTVGRGSSDFSGHDGIWVDTNQEATIFDKRYYEEVLRRAWVPRNEGTALQDWTWGGGNNGSPRFMLNTDMCLLFDVETTFPCCTRTDLTRNDGSNQCDTNNSVLRGTECGRTTNEEAATAMVQFAGQQDDNPSRFNNDNGPFFTAFSAAWEAATTNGWDNLQELALSCGTVSPTPAPSTQLPTTSSSPTTSLSPTARPTTSSSPTTSLSPTGLQVEGECVEESTYDAISLDIEAASAAQPNNVARSHFLGGILRLAAHDFMDFDRNNAVSPMGADGCIDWDHPANSGLETIWCDDGSCPLTEIYQEKYSFMSRADYWVAASNAVIKLRSPNNELDLKSTFKWGRVDADECPDAALRLPGDTDCGEVQDVFLNRLGLTWTDAVALLGAHTVGRGSSDFSGHDGIWVDTNQEATIFDKRYYEEVLRRAWVPRNEGTALQDWTWGGGNNGSPRFMLNTDMCLLFDVETTFPCCTRIDQIRNDGSNQCDTNNSVLSGTECGRTTNEEAAAAVLLFADQRDDNDIMFNNDNGPFFTAFSAAWEAATTNGWDNLQELALSCPSASPSAGSTQLPTTSSSPTTSLSPTARPTTSSSPTTSLSPTGLQVEGECVEESTYDAISLDIEAASAAQPNNVARSHFLGGILRLAAHDFMDFDRNNAVSPMGADGCIDWDHPANSGLETIWCDDGSCPLTEIYQEKYSFMSRADYWVAASNAVIKLRSPNNELDLKSTFKWGRVDADECPDAALRLPGDTDCGEVQDVFLNRLGLTWTDAVALLGAHTVGRGSSDFSGHDGIWVDTNQEATIFDKRYYEEVLRRAWTTFPCCTRTDLTRNDGSNQCDTNNSVLRGTECGRTTNEEAATAMVQFAGQQDDNPSRFNNDNGPFFTAFSAAWEAATTNGWDNLQELALSCGTVSPTPAPSTQLPTTSSSPTTSLSPTARPTTSSSPTTSLSPTGLQVEGECVEESTYDAISLDIEAASAAQPNNVARSHFLGGILRLAAHDFMDFDRNNAVSPMGADGCIDWDHPANSGLETIWCDDGSCPLTEIYQEKYSFMSRADYWVAASNAVIKLRSPNNELDLKSTFKWGRVDADECPDAALRLPGDTDCGEVQDVFLNRLGLTWTDAVALLGAHTVGRGSSDFSGHDGIWVDTNQEATIFDKRYYEEVLRRAWLSKTGLGRGNNGSPRFMLNTDMCLLFDVETTFPCCTRTDLTRNDGSNQCDTNNSVLRGTECGRTTNEEAATAMVQFAGQQDDNPSRFNNDNGPFFTAFSAAWEAATTNGWDNLQELALSCGTVSPTPAPSTQLPTLPPTPGPTQVPTVPPTPVRTEFPTPPPTPVRTELPTVLPTPGPTQVPTLRPTPVPTQLPTAPPSPVPTQLPTPFQVPTAPPTTSPTQLPTPLPTQLPTNTIPAADSCVDVDSLIHNGKTKDCEWCHVINVNAFCEGAFVARVKIVALGFVSPASALV</sequence>
<feature type="region of interest" description="Disordered" evidence="7">
    <location>
        <begin position="1810"/>
        <end position="1856"/>
    </location>
</feature>
<reference evidence="10" key="1">
    <citation type="submission" date="2023-06" db="EMBL/GenBank/DDBJ databases">
        <title>Survivors Of The Sea: Transcriptome response of Skeletonema marinoi to long-term dormancy.</title>
        <authorList>
            <person name="Pinder M.I.M."/>
            <person name="Kourtchenko O."/>
            <person name="Robertson E.K."/>
            <person name="Larsson T."/>
            <person name="Maumus F."/>
            <person name="Osuna-Cruz C.M."/>
            <person name="Vancaester E."/>
            <person name="Stenow R."/>
            <person name="Vandepoele K."/>
            <person name="Ploug H."/>
            <person name="Bruchert V."/>
            <person name="Godhe A."/>
            <person name="Topel M."/>
        </authorList>
    </citation>
    <scope>NUCLEOTIDE SEQUENCE</scope>
    <source>
        <strain evidence="10">R05AC</strain>
    </source>
</reference>
<dbReference type="GO" id="GO:0020037">
    <property type="term" value="F:heme binding"/>
    <property type="evidence" value="ECO:0007669"/>
    <property type="project" value="InterPro"/>
</dbReference>
<dbReference type="EMBL" id="JATAAI010000002">
    <property type="protein sequence ID" value="KAK1747434.1"/>
    <property type="molecule type" value="Genomic_DNA"/>
</dbReference>
<dbReference type="PROSITE" id="PS50873">
    <property type="entry name" value="PEROXIDASE_4"/>
    <property type="match status" value="7"/>
</dbReference>
<comment type="caution">
    <text evidence="10">The sequence shown here is derived from an EMBL/GenBank/DDBJ whole genome shotgun (WGS) entry which is preliminary data.</text>
</comment>
<organism evidence="10 11">
    <name type="scientific">Skeletonema marinoi</name>
    <dbReference type="NCBI Taxonomy" id="267567"/>
    <lineage>
        <taxon>Eukaryota</taxon>
        <taxon>Sar</taxon>
        <taxon>Stramenopiles</taxon>
        <taxon>Ochrophyta</taxon>
        <taxon>Bacillariophyta</taxon>
        <taxon>Coscinodiscophyceae</taxon>
        <taxon>Thalassiosirophycidae</taxon>
        <taxon>Thalassiosirales</taxon>
        <taxon>Skeletonemataceae</taxon>
        <taxon>Skeletonema</taxon>
        <taxon>Skeletonema marinoi-dohrnii complex</taxon>
    </lineage>
</organism>
<accession>A0AAD9DIJ1</accession>
<keyword evidence="11" id="KW-1185">Reference proteome</keyword>
<dbReference type="PANTHER" id="PTHR31356">
    <property type="entry name" value="THYLAKOID LUMENAL 29 KDA PROTEIN, CHLOROPLASTIC-RELATED"/>
    <property type="match status" value="1"/>
</dbReference>
<feature type="compositionally biased region" description="Low complexity" evidence="7">
    <location>
        <begin position="376"/>
        <end position="394"/>
    </location>
</feature>
<dbReference type="Gene3D" id="1.10.420.10">
    <property type="entry name" value="Peroxidase, domain 2"/>
    <property type="match status" value="7"/>
</dbReference>
<dbReference type="CDD" id="cd00314">
    <property type="entry name" value="plant_peroxidase_like"/>
    <property type="match status" value="7"/>
</dbReference>
<dbReference type="InterPro" id="IPR019793">
    <property type="entry name" value="Peroxidases_heam-ligand_BS"/>
</dbReference>
<dbReference type="InterPro" id="IPR002016">
    <property type="entry name" value="Haem_peroxidase"/>
</dbReference>
<keyword evidence="5" id="KW-0408">Iron</keyword>
<dbReference type="EC" id="1.11.1.7" evidence="10"/>
<feature type="domain" description="Plant heme peroxidase family profile" evidence="9">
    <location>
        <begin position="434"/>
        <end position="705"/>
    </location>
</feature>
<proteinExistence type="inferred from homology"/>
<dbReference type="GO" id="GO:0034599">
    <property type="term" value="P:cellular response to oxidative stress"/>
    <property type="evidence" value="ECO:0007669"/>
    <property type="project" value="InterPro"/>
</dbReference>
<feature type="domain" description="Plant heme peroxidase family profile" evidence="9">
    <location>
        <begin position="1891"/>
        <end position="2162"/>
    </location>
</feature>
<feature type="domain" description="Plant heme peroxidase family profile" evidence="9">
    <location>
        <begin position="1118"/>
        <end position="1426"/>
    </location>
</feature>
<evidence type="ECO:0000259" key="9">
    <source>
        <dbReference type="PROSITE" id="PS50873"/>
    </source>
</evidence>
<gene>
    <name evidence="10" type="ORF">QTG54_001397</name>
</gene>
<feature type="region of interest" description="Disordered" evidence="7">
    <location>
        <begin position="704"/>
        <end position="729"/>
    </location>
</feature>
<keyword evidence="1 10" id="KW-0575">Peroxidase</keyword>
<keyword evidence="3" id="KW-0479">Metal-binding</keyword>
<evidence type="ECO:0000313" key="11">
    <source>
        <dbReference type="Proteomes" id="UP001224775"/>
    </source>
</evidence>
<feature type="compositionally biased region" description="Low complexity" evidence="7">
    <location>
        <begin position="710"/>
        <end position="728"/>
    </location>
</feature>
<dbReference type="GO" id="GO:0000302">
    <property type="term" value="P:response to reactive oxygen species"/>
    <property type="evidence" value="ECO:0007669"/>
    <property type="project" value="TreeGrafter"/>
</dbReference>
<dbReference type="Proteomes" id="UP001224775">
    <property type="component" value="Unassembled WGS sequence"/>
</dbReference>
<feature type="chain" id="PRO_5042168495" evidence="8">
    <location>
        <begin position="20"/>
        <end position="2709"/>
    </location>
</feature>
<dbReference type="InterPro" id="IPR010255">
    <property type="entry name" value="Haem_peroxidase_sf"/>
</dbReference>
<feature type="signal peptide" evidence="8">
    <location>
        <begin position="1"/>
        <end position="19"/>
    </location>
</feature>
<keyword evidence="4 10" id="KW-0560">Oxidoreductase</keyword>
<feature type="region of interest" description="Disordered" evidence="7">
    <location>
        <begin position="370"/>
        <end position="395"/>
    </location>
</feature>
<protein>
    <submittedName>
        <fullName evidence="10">Heme-dependent peroxidase</fullName>
        <ecNumber evidence="10">1.11.1.7</ecNumber>
    </submittedName>
</protein>
<feature type="domain" description="Plant heme peroxidase family profile" evidence="9">
    <location>
        <begin position="1505"/>
        <end position="1813"/>
    </location>
</feature>
<dbReference type="SUPFAM" id="SSF48113">
    <property type="entry name" value="Heme-dependent peroxidases"/>
    <property type="match status" value="7"/>
</dbReference>
<feature type="compositionally biased region" description="Low complexity" evidence="7">
    <location>
        <begin position="1810"/>
        <end position="1851"/>
    </location>
</feature>
<dbReference type="Pfam" id="PF00141">
    <property type="entry name" value="peroxidase"/>
    <property type="match status" value="7"/>
</dbReference>
<evidence type="ECO:0000256" key="1">
    <source>
        <dbReference type="ARBA" id="ARBA00022559"/>
    </source>
</evidence>
<evidence type="ECO:0000256" key="7">
    <source>
        <dbReference type="SAM" id="MobiDB-lite"/>
    </source>
</evidence>
<dbReference type="GO" id="GO:0140825">
    <property type="term" value="F:lactoperoxidase activity"/>
    <property type="evidence" value="ECO:0007669"/>
    <property type="project" value="UniProtKB-EC"/>
</dbReference>
<evidence type="ECO:0000256" key="5">
    <source>
        <dbReference type="ARBA" id="ARBA00023004"/>
    </source>
</evidence>
<keyword evidence="8" id="KW-0732">Signal</keyword>
<evidence type="ECO:0000256" key="3">
    <source>
        <dbReference type="ARBA" id="ARBA00022723"/>
    </source>
</evidence>
<dbReference type="PROSITE" id="PS51257">
    <property type="entry name" value="PROKAR_LIPOPROTEIN"/>
    <property type="match status" value="1"/>
</dbReference>
<feature type="domain" description="Plant heme peroxidase family profile" evidence="9">
    <location>
        <begin position="2241"/>
        <end position="2541"/>
    </location>
</feature>
<feature type="region of interest" description="Disordered" evidence="7">
    <location>
        <begin position="1036"/>
        <end position="1083"/>
    </location>
</feature>
<evidence type="ECO:0000256" key="8">
    <source>
        <dbReference type="SAM" id="SignalP"/>
    </source>
</evidence>
<feature type="region of interest" description="Disordered" evidence="7">
    <location>
        <begin position="1423"/>
        <end position="1470"/>
    </location>
</feature>
<feature type="region of interest" description="Disordered" evidence="7">
    <location>
        <begin position="2159"/>
        <end position="2206"/>
    </location>
</feature>
<evidence type="ECO:0000256" key="6">
    <source>
        <dbReference type="RuleBase" id="RU004241"/>
    </source>
</evidence>
<feature type="compositionally biased region" description="Low complexity" evidence="7">
    <location>
        <begin position="2167"/>
        <end position="2201"/>
    </location>
</feature>
<dbReference type="PANTHER" id="PTHR31356:SF36">
    <property type="entry name" value="L-ASCORBATE PEROXIDASE 3"/>
    <property type="match status" value="1"/>
</dbReference>
<dbReference type="InterPro" id="IPR044831">
    <property type="entry name" value="Ccp1-like"/>
</dbReference>
<evidence type="ECO:0000256" key="4">
    <source>
        <dbReference type="ARBA" id="ARBA00023002"/>
    </source>
</evidence>
<evidence type="ECO:0000256" key="2">
    <source>
        <dbReference type="ARBA" id="ARBA00022617"/>
    </source>
</evidence>
<feature type="domain" description="Plant heme peroxidase family profile" evidence="9">
    <location>
        <begin position="100"/>
        <end position="371"/>
    </location>
</feature>
<dbReference type="GO" id="GO:0042744">
    <property type="term" value="P:hydrogen peroxide catabolic process"/>
    <property type="evidence" value="ECO:0007669"/>
    <property type="project" value="TreeGrafter"/>
</dbReference>
<keyword evidence="2" id="KW-0349">Heme</keyword>
<feature type="region of interest" description="Disordered" evidence="7">
    <location>
        <begin position="2538"/>
        <end position="2620"/>
    </location>
</feature>
<dbReference type="GO" id="GO:0046872">
    <property type="term" value="F:metal ion binding"/>
    <property type="evidence" value="ECO:0007669"/>
    <property type="project" value="UniProtKB-KW"/>
</dbReference>
<name>A0AAD9DIJ1_9STRA</name>
<comment type="similarity">
    <text evidence="6">Belongs to the peroxidase family.</text>
</comment>